<reference evidence="11" key="1">
    <citation type="journal article" date="2018" name="Nat. Microbiol.">
        <title>Leveraging single-cell genomics to expand the fungal tree of life.</title>
        <authorList>
            <person name="Ahrendt S.R."/>
            <person name="Quandt C.A."/>
            <person name="Ciobanu D."/>
            <person name="Clum A."/>
            <person name="Salamov A."/>
            <person name="Andreopoulos B."/>
            <person name="Cheng J.F."/>
            <person name="Woyke T."/>
            <person name="Pelin A."/>
            <person name="Henrissat B."/>
            <person name="Reynolds N.K."/>
            <person name="Benny G.L."/>
            <person name="Smith M.E."/>
            <person name="James T.Y."/>
            <person name="Grigoriev I.V."/>
        </authorList>
    </citation>
    <scope>NUCLEOTIDE SEQUENCE [LARGE SCALE GENOMIC DNA]</scope>
</reference>
<feature type="compositionally biased region" description="Basic residues" evidence="8">
    <location>
        <begin position="931"/>
        <end position="941"/>
    </location>
</feature>
<comment type="similarity">
    <text evidence="2">Belongs to the SNF2/RAD54 helicase family.</text>
</comment>
<dbReference type="GO" id="GO:0005634">
    <property type="term" value="C:nucleus"/>
    <property type="evidence" value="ECO:0007669"/>
    <property type="project" value="UniProtKB-SubCell"/>
</dbReference>
<evidence type="ECO:0000256" key="6">
    <source>
        <dbReference type="ARBA" id="ARBA00023125"/>
    </source>
</evidence>
<evidence type="ECO:0000259" key="9">
    <source>
        <dbReference type="PROSITE" id="PS51192"/>
    </source>
</evidence>
<evidence type="ECO:0000256" key="2">
    <source>
        <dbReference type="ARBA" id="ARBA00007025"/>
    </source>
</evidence>
<feature type="region of interest" description="Disordered" evidence="8">
    <location>
        <begin position="625"/>
        <end position="645"/>
    </location>
</feature>
<feature type="compositionally biased region" description="Basic and acidic residues" evidence="8">
    <location>
        <begin position="942"/>
        <end position="961"/>
    </location>
</feature>
<dbReference type="GO" id="GO:0005524">
    <property type="term" value="F:ATP binding"/>
    <property type="evidence" value="ECO:0007669"/>
    <property type="project" value="UniProtKB-KW"/>
</dbReference>
<evidence type="ECO:0000313" key="10">
    <source>
        <dbReference type="EMBL" id="RKO92688.1"/>
    </source>
</evidence>
<keyword evidence="11" id="KW-1185">Reference proteome</keyword>
<gene>
    <name evidence="10" type="ORF">BDK51DRAFT_41777</name>
</gene>
<feature type="compositionally biased region" description="Basic and acidic residues" evidence="8">
    <location>
        <begin position="1032"/>
        <end position="1061"/>
    </location>
</feature>
<feature type="compositionally biased region" description="Polar residues" evidence="8">
    <location>
        <begin position="914"/>
        <end position="930"/>
    </location>
</feature>
<dbReference type="EMBL" id="KZ994536">
    <property type="protein sequence ID" value="RKO92688.1"/>
    <property type="molecule type" value="Genomic_DNA"/>
</dbReference>
<feature type="region of interest" description="Disordered" evidence="8">
    <location>
        <begin position="103"/>
        <end position="132"/>
    </location>
</feature>
<feature type="region of interest" description="Disordered" evidence="8">
    <location>
        <begin position="914"/>
        <end position="1003"/>
    </location>
</feature>
<evidence type="ECO:0000313" key="11">
    <source>
        <dbReference type="Proteomes" id="UP000269721"/>
    </source>
</evidence>
<dbReference type="Gene3D" id="3.40.50.10810">
    <property type="entry name" value="Tandem AAA-ATPase domain"/>
    <property type="match status" value="2"/>
</dbReference>
<feature type="compositionally biased region" description="Basic and acidic residues" evidence="8">
    <location>
        <begin position="979"/>
        <end position="992"/>
    </location>
</feature>
<feature type="region of interest" description="Disordered" evidence="8">
    <location>
        <begin position="734"/>
        <end position="782"/>
    </location>
</feature>
<dbReference type="SUPFAM" id="SSF52540">
    <property type="entry name" value="P-loop containing nucleoside triphosphate hydrolases"/>
    <property type="match status" value="1"/>
</dbReference>
<dbReference type="GO" id="GO:0016887">
    <property type="term" value="F:ATP hydrolysis activity"/>
    <property type="evidence" value="ECO:0007669"/>
    <property type="project" value="InterPro"/>
</dbReference>
<dbReference type="OrthoDB" id="2020972at2759"/>
<feature type="region of interest" description="Disordered" evidence="8">
    <location>
        <begin position="570"/>
        <end position="605"/>
    </location>
</feature>
<dbReference type="InterPro" id="IPR027417">
    <property type="entry name" value="P-loop_NTPase"/>
</dbReference>
<feature type="compositionally biased region" description="Basic and acidic residues" evidence="8">
    <location>
        <begin position="361"/>
        <end position="371"/>
    </location>
</feature>
<dbReference type="PROSITE" id="PS51192">
    <property type="entry name" value="HELICASE_ATP_BIND_1"/>
    <property type="match status" value="1"/>
</dbReference>
<dbReference type="Proteomes" id="UP000269721">
    <property type="component" value="Unassembled WGS sequence"/>
</dbReference>
<keyword evidence="4" id="KW-0347">Helicase</keyword>
<evidence type="ECO:0000256" key="8">
    <source>
        <dbReference type="SAM" id="MobiDB-lite"/>
    </source>
</evidence>
<accession>A0A4P9WM09</accession>
<dbReference type="InterPro" id="IPR056026">
    <property type="entry name" value="DUF7607"/>
</dbReference>
<feature type="region of interest" description="Disordered" evidence="8">
    <location>
        <begin position="361"/>
        <end position="471"/>
    </location>
</feature>
<dbReference type="Pfam" id="PF00176">
    <property type="entry name" value="SNF2-rel_dom"/>
    <property type="match status" value="1"/>
</dbReference>
<evidence type="ECO:0000256" key="7">
    <source>
        <dbReference type="ARBA" id="ARBA00023242"/>
    </source>
</evidence>
<feature type="compositionally biased region" description="Acidic residues" evidence="8">
    <location>
        <begin position="382"/>
        <end position="397"/>
    </location>
</feature>
<keyword evidence="3" id="KW-0547">Nucleotide-binding</keyword>
<organism evidence="10 11">
    <name type="scientific">Blyttiomyces helicus</name>
    <dbReference type="NCBI Taxonomy" id="388810"/>
    <lineage>
        <taxon>Eukaryota</taxon>
        <taxon>Fungi</taxon>
        <taxon>Fungi incertae sedis</taxon>
        <taxon>Chytridiomycota</taxon>
        <taxon>Chytridiomycota incertae sedis</taxon>
        <taxon>Chytridiomycetes</taxon>
        <taxon>Chytridiomycetes incertae sedis</taxon>
        <taxon>Blyttiomyces</taxon>
    </lineage>
</organism>
<dbReference type="InterPro" id="IPR038718">
    <property type="entry name" value="SNF2-like_sf"/>
</dbReference>
<dbReference type="PANTHER" id="PTHR45797">
    <property type="entry name" value="RAD54-LIKE"/>
    <property type="match status" value="1"/>
</dbReference>
<dbReference type="GO" id="GO:0003677">
    <property type="term" value="F:DNA binding"/>
    <property type="evidence" value="ECO:0007669"/>
    <property type="project" value="UniProtKB-KW"/>
</dbReference>
<feature type="region of interest" description="Disordered" evidence="8">
    <location>
        <begin position="1032"/>
        <end position="1077"/>
    </location>
</feature>
<feature type="compositionally biased region" description="Pro residues" evidence="8">
    <location>
        <begin position="574"/>
        <end position="583"/>
    </location>
</feature>
<evidence type="ECO:0000256" key="1">
    <source>
        <dbReference type="ARBA" id="ARBA00004123"/>
    </source>
</evidence>
<evidence type="ECO:0000256" key="4">
    <source>
        <dbReference type="ARBA" id="ARBA00022806"/>
    </source>
</evidence>
<evidence type="ECO:0000256" key="5">
    <source>
        <dbReference type="ARBA" id="ARBA00022840"/>
    </source>
</evidence>
<dbReference type="InterPro" id="IPR014001">
    <property type="entry name" value="Helicase_ATP-bd"/>
</dbReference>
<keyword evidence="6" id="KW-0238">DNA-binding</keyword>
<keyword evidence="4" id="KW-0378">Hydrolase</keyword>
<dbReference type="InterPro" id="IPR000330">
    <property type="entry name" value="SNF2_N"/>
</dbReference>
<protein>
    <recommendedName>
        <fullName evidence="9">Helicase ATP-binding domain-containing protein</fullName>
    </recommendedName>
</protein>
<evidence type="ECO:0000256" key="3">
    <source>
        <dbReference type="ARBA" id="ARBA00022741"/>
    </source>
</evidence>
<feature type="domain" description="Helicase ATP-binding" evidence="9">
    <location>
        <begin position="1188"/>
        <end position="1401"/>
    </location>
</feature>
<dbReference type="PANTHER" id="PTHR45797:SF1">
    <property type="entry name" value="HELICASE ARIP4"/>
    <property type="match status" value="1"/>
</dbReference>
<proteinExistence type="inferred from homology"/>
<sequence length="1458" mass="161197">MSGNNPLTWTKDDLRSWLVEYDNSLAEAAEALFVGCVNGQLFCTELTEEVLMTEKTFAFIPSQTRDKLLVGSGVAAKAIAEDLAEAAQYEPFRFNFLPRDTDADDDYDTDASGDAHNGPAMDASAQPADDALTEHVDGAAAEPASDIPEPASRAAPMERLMLPRARVLREEEFYFEGQGEAFADANYESNFFYVASKHSASKTPQAMALRTTIQKKIKRMLRQSNVHWKNEDGSFDCLVDLREEDDTAAPPEDVYAMWRPPGPPGVNDVKTTWRFFSEPKPGVIEIPRHLADRVVTTKNFLLAERPHLPYVSSRFSFIGRRASKRLAEVEQDRKRPKLVRRGIGYTVLDGGYKCRRLIPDREAASDEREASDGDIGPYGTSDIDDYETDSELEADLEDERKREERKRQRAAARAGRLASKGDNPEMNAADRSPSLPSSDDEDDLEKLLPPVSARSRRLTNRAPTSSSRGVPDKVASKIVAEAIEAFEAKWREAALPILEASAYTKWNGNRGRFEILETELDRIKSNRLPAQIIEVKSSGSESTIKRMCSSLQETVFRICELEWIIDLIGKPEPARPPPVPRPPRGNKAAGSSRTGAGVDDDNDDDWIIEDEDDRVIYEEYIVGEEDEAADTSEGPAREDREATVEFPSAAVESIGREDEPMLDIEFAAPEEELMKIDDGERIDHGDVGEAEARESARANPTPETAHLTPIPFMCDGSTSDEDGAEELQHFSRFPIADADRFESQETSTEVELPRAADPSSLTRVTAAAPRGPSTTVPTSLSLAPAPRRVATLETPASDAPQAAVEPIVIEDIDDAVVVEDIEVVEDVEIVEEAEVVEDLQVYYPKPEAWDYFVKEIAINGAYEDAFQKMLHICSGDDDTFDMRSLVDTQFHAWSPATFATWCAAVNKKMIANSSTRPLPSFPATSSAGKTSNKRRRRRRRRPSDSEDRDVGYDGGHDSHSDDDGDGDGDGSKASSGEASKARVEAEFAEVRERARKTKTKGRRDILPMVQFNAGTLRLQEEAEKQTRELLERAEKDKRRAPKEEILRGSGERGPPRRREGCLHPFVDRPQTGETPSKAPCYARANIVDKGNNGPGFRALQANTHAFLVSFYRFASPAFIGYRHPFYVAQYHRPQAQRGRATRRVHPIAFDGSRLVSLPQLCTWIEKSSHGYSQPLRKTLQTIVFLYILRREINADNPGGGADRVSGKGITDMNALNFLQTGFFLVVTPSGPVVDNWAAEIRKWIPAKESGMVGTLINLQCCPPSQRLAALTECKEKKGILLVGYELFRPLVNPTGMAAAAAAAKDAGVSQLVDDDDGSDDEVGPSTMPGITQTDAAAISAILTDGPAVAIFDEGHKIKNPDAKLTIAAQMIKTPSRILLSGYPLQNNLMEYYTMVDFVRRNLLGEVSEFKRNYHNPIENGTYADSTPSDEALSLQQLQLLTTTTEPVVNRTSRNVPTS</sequence>
<dbReference type="Pfam" id="PF24580">
    <property type="entry name" value="DUF7607"/>
    <property type="match status" value="1"/>
</dbReference>
<dbReference type="GO" id="GO:0004386">
    <property type="term" value="F:helicase activity"/>
    <property type="evidence" value="ECO:0007669"/>
    <property type="project" value="UniProtKB-KW"/>
</dbReference>
<keyword evidence="7" id="KW-0539">Nucleus</keyword>
<keyword evidence="5" id="KW-0067">ATP-binding</keyword>
<dbReference type="InterPro" id="IPR044574">
    <property type="entry name" value="ARIP4-like"/>
</dbReference>
<feature type="compositionally biased region" description="Polar residues" evidence="8">
    <location>
        <begin position="772"/>
        <end position="781"/>
    </location>
</feature>
<comment type="subcellular location">
    <subcellularLocation>
        <location evidence="1">Nucleus</location>
    </subcellularLocation>
</comment>
<feature type="region of interest" description="Disordered" evidence="8">
    <location>
        <begin position="690"/>
        <end position="710"/>
    </location>
</feature>
<name>A0A4P9WM09_9FUNG</name>